<reference evidence="2 3" key="1">
    <citation type="submission" date="2019-03" db="EMBL/GenBank/DDBJ databases">
        <title>Genomic Encyclopedia of Type Strains, Phase IV (KMG-IV): sequencing the most valuable type-strain genomes for metagenomic binning, comparative biology and taxonomic classification.</title>
        <authorList>
            <person name="Goeker M."/>
        </authorList>
    </citation>
    <scope>NUCLEOTIDE SEQUENCE [LARGE SCALE GENOMIC DNA]</scope>
    <source>
        <strain evidence="2 3">DSM 22362</strain>
    </source>
</reference>
<organism evidence="2 3">
    <name type="scientific">Sphingobacterium alimentarium</name>
    <dbReference type="NCBI Taxonomy" id="797292"/>
    <lineage>
        <taxon>Bacteria</taxon>
        <taxon>Pseudomonadati</taxon>
        <taxon>Bacteroidota</taxon>
        <taxon>Sphingobacteriia</taxon>
        <taxon>Sphingobacteriales</taxon>
        <taxon>Sphingobacteriaceae</taxon>
        <taxon>Sphingobacterium</taxon>
    </lineage>
</organism>
<dbReference type="Pfam" id="PF12680">
    <property type="entry name" value="SnoaL_2"/>
    <property type="match status" value="1"/>
</dbReference>
<dbReference type="RefSeq" id="WP_207895751.1">
    <property type="nucleotide sequence ID" value="NZ_SMBZ01000032.1"/>
</dbReference>
<dbReference type="Proteomes" id="UP000295197">
    <property type="component" value="Unassembled WGS sequence"/>
</dbReference>
<dbReference type="InterPro" id="IPR032710">
    <property type="entry name" value="NTF2-like_dom_sf"/>
</dbReference>
<proteinExistence type="predicted"/>
<dbReference type="EMBL" id="SMBZ01000032">
    <property type="protein sequence ID" value="TCV10477.1"/>
    <property type="molecule type" value="Genomic_DNA"/>
</dbReference>
<sequence length="126" mass="14557">MSKREEIVRNYIQAYNNFEVEGMVAHFSDNIVFENILNGQTTDTLEGIEDFKEQAETAKSYFEDREQTITELIELRDNIEIRIQYTATLAVDFPNGLNKGEKLELAGKSIFQFNDDDQVVRLLDIA</sequence>
<comment type="caution">
    <text evidence="2">The sequence shown here is derived from an EMBL/GenBank/DDBJ whole genome shotgun (WGS) entry which is preliminary data.</text>
</comment>
<keyword evidence="3" id="KW-1185">Reference proteome</keyword>
<evidence type="ECO:0000259" key="1">
    <source>
        <dbReference type="Pfam" id="PF12680"/>
    </source>
</evidence>
<name>A0A4R3VW02_9SPHI</name>
<dbReference type="Gene3D" id="3.10.450.50">
    <property type="match status" value="1"/>
</dbReference>
<dbReference type="InterPro" id="IPR037401">
    <property type="entry name" value="SnoaL-like"/>
</dbReference>
<evidence type="ECO:0000313" key="2">
    <source>
        <dbReference type="EMBL" id="TCV10477.1"/>
    </source>
</evidence>
<protein>
    <submittedName>
        <fullName evidence="2">SnoaL-like protein</fullName>
    </submittedName>
</protein>
<gene>
    <name evidence="2" type="ORF">EDC17_10329</name>
</gene>
<dbReference type="AlphaFoldDB" id="A0A4R3VW02"/>
<evidence type="ECO:0000313" key="3">
    <source>
        <dbReference type="Proteomes" id="UP000295197"/>
    </source>
</evidence>
<dbReference type="SUPFAM" id="SSF54427">
    <property type="entry name" value="NTF2-like"/>
    <property type="match status" value="1"/>
</dbReference>
<accession>A0A4R3VW02</accession>
<feature type="domain" description="SnoaL-like" evidence="1">
    <location>
        <begin position="8"/>
        <end position="121"/>
    </location>
</feature>